<sequence>MKFWKILSNQIEQTLPDWRDKFLSYKDLKKQLKLIAPKEPSSSSSSLKRRRSDNDDGAGEVSKEVNDFLRLLEVEIEKFNAFFVEMEEEYVIKWKELQNKVAWAKNSDVDLMPVGREIVDLHGEMVLLENYSALNYTGLVKIIKKYDKRTGALLRLPFIQDVLNQPFFKIDVLNKLVKECEVMLSILFPKSGSLGPSFSTSDLEEEACSSMTANENRETLKQVPKELAEIQNMESMFIKLTTSALDTLKEIRGGSSTVSIYSLPPHKEAMVEQAAK</sequence>
<dbReference type="PROSITE" id="PS51382">
    <property type="entry name" value="SPX"/>
    <property type="match status" value="1"/>
</dbReference>
<protein>
    <recommendedName>
        <fullName evidence="2">SPX domain-containing protein</fullName>
    </recommendedName>
</protein>
<dbReference type="EMBL" id="BT142855">
    <property type="protein sequence ID" value="AFK42649.1"/>
    <property type="molecule type" value="mRNA"/>
</dbReference>
<dbReference type="InterPro" id="IPR031142">
    <property type="entry name" value="SPX_prot"/>
</dbReference>
<dbReference type="InterPro" id="IPR004331">
    <property type="entry name" value="SPX_dom"/>
</dbReference>
<name>I3SQV7_LOTJA</name>
<accession>I3SQV7</accession>
<dbReference type="Pfam" id="PF03105">
    <property type="entry name" value="SPX"/>
    <property type="match status" value="1"/>
</dbReference>
<dbReference type="AlphaFoldDB" id="I3SQV7"/>
<feature type="region of interest" description="Disordered" evidence="1">
    <location>
        <begin position="36"/>
        <end position="60"/>
    </location>
</feature>
<dbReference type="GO" id="GO:0016036">
    <property type="term" value="P:cellular response to phosphate starvation"/>
    <property type="evidence" value="ECO:0007669"/>
    <property type="project" value="InterPro"/>
</dbReference>
<dbReference type="CDD" id="cd14481">
    <property type="entry name" value="SPX_AtSPX1_like"/>
    <property type="match status" value="1"/>
</dbReference>
<evidence type="ECO:0000313" key="3">
    <source>
        <dbReference type="EMBL" id="AFK42649.1"/>
    </source>
</evidence>
<organism evidence="3">
    <name type="scientific">Lotus japonicus</name>
    <name type="common">Lotus corniculatus var. japonicus</name>
    <dbReference type="NCBI Taxonomy" id="34305"/>
    <lineage>
        <taxon>Eukaryota</taxon>
        <taxon>Viridiplantae</taxon>
        <taxon>Streptophyta</taxon>
        <taxon>Embryophyta</taxon>
        <taxon>Tracheophyta</taxon>
        <taxon>Spermatophyta</taxon>
        <taxon>Magnoliopsida</taxon>
        <taxon>eudicotyledons</taxon>
        <taxon>Gunneridae</taxon>
        <taxon>Pentapetalae</taxon>
        <taxon>rosids</taxon>
        <taxon>fabids</taxon>
        <taxon>Fabales</taxon>
        <taxon>Fabaceae</taxon>
        <taxon>Papilionoideae</taxon>
        <taxon>50 kb inversion clade</taxon>
        <taxon>NPAAA clade</taxon>
        <taxon>Hologalegina</taxon>
        <taxon>robinioid clade</taxon>
        <taxon>Loteae</taxon>
        <taxon>Lotus</taxon>
    </lineage>
</organism>
<feature type="domain" description="SPX" evidence="2">
    <location>
        <begin position="1"/>
        <end position="160"/>
    </location>
</feature>
<dbReference type="PANTHER" id="PTHR45978">
    <property type="entry name" value="SPX DOMAIN-CONTAINING PROTEIN 3"/>
    <property type="match status" value="1"/>
</dbReference>
<proteinExistence type="evidence at transcript level"/>
<evidence type="ECO:0000256" key="1">
    <source>
        <dbReference type="SAM" id="MobiDB-lite"/>
    </source>
</evidence>
<reference evidence="3" key="1">
    <citation type="submission" date="2012-05" db="EMBL/GenBank/DDBJ databases">
        <authorList>
            <person name="Krishnakumar V."/>
            <person name="Cheung F."/>
            <person name="Xiao Y."/>
            <person name="Chan A."/>
            <person name="Moskal W.A."/>
            <person name="Town C.D."/>
        </authorList>
    </citation>
    <scope>NUCLEOTIDE SEQUENCE</scope>
</reference>
<dbReference type="PANTHER" id="PTHR45978:SF3">
    <property type="entry name" value="SPX DOMAIN-CONTAINING PROTEIN 1-LIKE"/>
    <property type="match status" value="1"/>
</dbReference>
<evidence type="ECO:0000259" key="2">
    <source>
        <dbReference type="PROSITE" id="PS51382"/>
    </source>
</evidence>